<evidence type="ECO:0000256" key="1">
    <source>
        <dbReference type="ARBA" id="ARBA00023015"/>
    </source>
</evidence>
<dbReference type="PROSITE" id="PS50949">
    <property type="entry name" value="HTH_GNTR"/>
    <property type="match status" value="1"/>
</dbReference>
<reference evidence="5 6" key="1">
    <citation type="submission" date="2020-08" db="EMBL/GenBank/DDBJ databases">
        <title>Genome public.</title>
        <authorList>
            <person name="Liu C."/>
            <person name="Sun Q."/>
        </authorList>
    </citation>
    <scope>NUCLEOTIDE SEQUENCE [LARGE SCALE GENOMIC DNA]</scope>
    <source>
        <strain evidence="5 6">New-38</strain>
    </source>
</reference>
<accession>A0ABR7HSP2</accession>
<dbReference type="PRINTS" id="PR00035">
    <property type="entry name" value="HTHGNTR"/>
</dbReference>
<dbReference type="PANTHER" id="PTHR44846">
    <property type="entry name" value="MANNOSYL-D-GLYCERATE TRANSPORT/METABOLISM SYSTEM REPRESSOR MNGR-RELATED"/>
    <property type="match status" value="1"/>
</dbReference>
<evidence type="ECO:0000256" key="2">
    <source>
        <dbReference type="ARBA" id="ARBA00023125"/>
    </source>
</evidence>
<dbReference type="SUPFAM" id="SSF64288">
    <property type="entry name" value="Chorismate lyase-like"/>
    <property type="match status" value="1"/>
</dbReference>
<dbReference type="InterPro" id="IPR036390">
    <property type="entry name" value="WH_DNA-bd_sf"/>
</dbReference>
<dbReference type="PANTHER" id="PTHR44846:SF17">
    <property type="entry name" value="GNTR-FAMILY TRANSCRIPTIONAL REGULATOR"/>
    <property type="match status" value="1"/>
</dbReference>
<keyword evidence="2" id="KW-0238">DNA-binding</keyword>
<protein>
    <submittedName>
        <fullName evidence="5">GntR family transcriptional regulator</fullName>
    </submittedName>
</protein>
<feature type="domain" description="HTH gntR-type" evidence="4">
    <location>
        <begin position="6"/>
        <end position="73"/>
    </location>
</feature>
<dbReference type="Proteomes" id="UP000660021">
    <property type="component" value="Unassembled WGS sequence"/>
</dbReference>
<evidence type="ECO:0000256" key="3">
    <source>
        <dbReference type="ARBA" id="ARBA00023163"/>
    </source>
</evidence>
<organism evidence="5 6">
    <name type="scientific">Pseudoflavonifractor hominis</name>
    <dbReference type="NCBI Taxonomy" id="2763059"/>
    <lineage>
        <taxon>Bacteria</taxon>
        <taxon>Bacillati</taxon>
        <taxon>Bacillota</taxon>
        <taxon>Clostridia</taxon>
        <taxon>Eubacteriales</taxon>
        <taxon>Oscillospiraceae</taxon>
        <taxon>Pseudoflavonifractor</taxon>
    </lineage>
</organism>
<comment type="caution">
    <text evidence="5">The sequence shown here is derived from an EMBL/GenBank/DDBJ whole genome shotgun (WGS) entry which is preliminary data.</text>
</comment>
<dbReference type="Pfam" id="PF00392">
    <property type="entry name" value="GntR"/>
    <property type="match status" value="1"/>
</dbReference>
<dbReference type="Gene3D" id="1.10.10.10">
    <property type="entry name" value="Winged helix-like DNA-binding domain superfamily/Winged helix DNA-binding domain"/>
    <property type="match status" value="1"/>
</dbReference>
<dbReference type="RefSeq" id="WP_101691860.1">
    <property type="nucleotide sequence ID" value="NZ_JACOPR010000003.1"/>
</dbReference>
<keyword evidence="1" id="KW-0805">Transcription regulation</keyword>
<dbReference type="SMART" id="SM00866">
    <property type="entry name" value="UTRA"/>
    <property type="match status" value="1"/>
</dbReference>
<keyword evidence="6" id="KW-1185">Reference proteome</keyword>
<dbReference type="SMART" id="SM00345">
    <property type="entry name" value="HTH_GNTR"/>
    <property type="match status" value="1"/>
</dbReference>
<evidence type="ECO:0000313" key="6">
    <source>
        <dbReference type="Proteomes" id="UP000660021"/>
    </source>
</evidence>
<dbReference type="Pfam" id="PF07702">
    <property type="entry name" value="UTRA"/>
    <property type="match status" value="1"/>
</dbReference>
<name>A0ABR7HSP2_9FIRM</name>
<dbReference type="EMBL" id="JACOPR010000003">
    <property type="protein sequence ID" value="MBC5730520.1"/>
    <property type="molecule type" value="Genomic_DNA"/>
</dbReference>
<dbReference type="SUPFAM" id="SSF46785">
    <property type="entry name" value="Winged helix' DNA-binding domain"/>
    <property type="match status" value="1"/>
</dbReference>
<dbReference type="CDD" id="cd07377">
    <property type="entry name" value="WHTH_GntR"/>
    <property type="match status" value="1"/>
</dbReference>
<dbReference type="InterPro" id="IPR036388">
    <property type="entry name" value="WH-like_DNA-bd_sf"/>
</dbReference>
<gene>
    <name evidence="5" type="ORF">H8S34_06690</name>
</gene>
<keyword evidence="3" id="KW-0804">Transcription</keyword>
<dbReference type="InterPro" id="IPR000524">
    <property type="entry name" value="Tscrpt_reg_HTH_GntR"/>
</dbReference>
<dbReference type="InterPro" id="IPR011663">
    <property type="entry name" value="UTRA"/>
</dbReference>
<evidence type="ECO:0000259" key="4">
    <source>
        <dbReference type="PROSITE" id="PS50949"/>
    </source>
</evidence>
<proteinExistence type="predicted"/>
<dbReference type="Gene3D" id="3.40.1410.10">
    <property type="entry name" value="Chorismate lyase-like"/>
    <property type="match status" value="1"/>
</dbReference>
<sequence>MSRTNYSAYMAIKNKIMEIFRTETFEKNKLPSEAALASRLGISLVTLRESLMMLALEGYITKRHGSGNYVHPSTLDYENRSYYFTEYLKKEGYQTAIKLLSQEWRPADEEARKMLRLEEGDRVLVNRLVYLADDHPAVYTMGMMPEKLLIRTDVEEMSFAYIHVLIRDYMGRDVAHALNEYVPMGVPDELVDIFKVPKGTPIDSSHQVFYDIGDEPVVYNTHYFNPDYYRLRTLQNWDLGR</sequence>
<evidence type="ECO:0000313" key="5">
    <source>
        <dbReference type="EMBL" id="MBC5730520.1"/>
    </source>
</evidence>
<dbReference type="InterPro" id="IPR028978">
    <property type="entry name" value="Chorismate_lyase_/UTRA_dom_sf"/>
</dbReference>
<dbReference type="InterPro" id="IPR050679">
    <property type="entry name" value="Bact_HTH_transcr_reg"/>
</dbReference>